<comment type="caution">
    <text evidence="1">The sequence shown here is derived from an EMBL/GenBank/DDBJ whole genome shotgun (WGS) entry which is preliminary data.</text>
</comment>
<evidence type="ECO:0000313" key="1">
    <source>
        <dbReference type="EMBL" id="KAE9538108.1"/>
    </source>
</evidence>
<organism evidence="1 2">
    <name type="scientific">Aphis glycines</name>
    <name type="common">Soybean aphid</name>
    <dbReference type="NCBI Taxonomy" id="307491"/>
    <lineage>
        <taxon>Eukaryota</taxon>
        <taxon>Metazoa</taxon>
        <taxon>Ecdysozoa</taxon>
        <taxon>Arthropoda</taxon>
        <taxon>Hexapoda</taxon>
        <taxon>Insecta</taxon>
        <taxon>Pterygota</taxon>
        <taxon>Neoptera</taxon>
        <taxon>Paraneoptera</taxon>
        <taxon>Hemiptera</taxon>
        <taxon>Sternorrhyncha</taxon>
        <taxon>Aphidomorpha</taxon>
        <taxon>Aphidoidea</taxon>
        <taxon>Aphididae</taxon>
        <taxon>Aphidini</taxon>
        <taxon>Aphis</taxon>
        <taxon>Aphis</taxon>
    </lineage>
</organism>
<feature type="non-terminal residue" evidence="1">
    <location>
        <position position="240"/>
    </location>
</feature>
<dbReference type="Proteomes" id="UP000475862">
    <property type="component" value="Unassembled WGS sequence"/>
</dbReference>
<evidence type="ECO:0000313" key="2">
    <source>
        <dbReference type="Proteomes" id="UP000475862"/>
    </source>
</evidence>
<dbReference type="EMBL" id="VYZN01000017">
    <property type="protein sequence ID" value="KAE9538108.1"/>
    <property type="molecule type" value="Genomic_DNA"/>
</dbReference>
<name>A0A6G0TSQ1_APHGL</name>
<reference evidence="1 2" key="1">
    <citation type="submission" date="2019-08" db="EMBL/GenBank/DDBJ databases">
        <title>The genome of the soybean aphid Biotype 1, its phylome, world population structure and adaptation to the North American continent.</title>
        <authorList>
            <person name="Giordano R."/>
            <person name="Donthu R.K."/>
            <person name="Hernandez A.G."/>
            <person name="Wright C.L."/>
            <person name="Zimin A.V."/>
        </authorList>
    </citation>
    <scope>NUCLEOTIDE SEQUENCE [LARGE SCALE GENOMIC DNA]</scope>
    <source>
        <tissue evidence="1">Whole aphids</tissue>
    </source>
</reference>
<protein>
    <submittedName>
        <fullName evidence="1">Uncharacterized protein</fullName>
    </submittedName>
</protein>
<keyword evidence="2" id="KW-1185">Reference proteome</keyword>
<gene>
    <name evidence="1" type="ORF">AGLY_006080</name>
</gene>
<accession>A0A6G0TSQ1</accession>
<sequence length="240" mass="26502">MADDKGDAATVGGVGKVELDPSSGLEDELAPSRLAFCITTYRISAILLPLLPMTHPIKSLAGLMPPVDAVPNPRAARLAKGLQILKFYYEDHKGLLHYVAVTENYIAHLINTLRYCACSTILTSSTLSPISSVALQIAFVVPVMVTIRSGFHLLYQSHFQLPKNPYSQIDVVIIIERSIGTLLHVFHFYLNIHGQNMRIEHTELDVITIDANLLAIYLSSNILIDAMNNAVLPFLNKRIN</sequence>
<proteinExistence type="predicted"/>
<dbReference type="AlphaFoldDB" id="A0A6G0TSQ1"/>